<evidence type="ECO:0000313" key="3">
    <source>
        <dbReference type="EMBL" id="KAG6393501.1"/>
    </source>
</evidence>
<proteinExistence type="predicted"/>
<dbReference type="InterPro" id="IPR027417">
    <property type="entry name" value="P-loop_NTPase"/>
</dbReference>
<evidence type="ECO:0000313" key="4">
    <source>
        <dbReference type="Proteomes" id="UP000298416"/>
    </source>
</evidence>
<dbReference type="SUPFAM" id="SSF47699">
    <property type="entry name" value="Bifunctional inhibitor/lipid-transfer protein/seed storage 2S albumin"/>
    <property type="match status" value="1"/>
</dbReference>
<protein>
    <recommendedName>
        <fullName evidence="2">Bifunctional inhibitor/plant lipid transfer protein/seed storage helical domain-containing protein</fullName>
    </recommendedName>
</protein>
<gene>
    <name evidence="3" type="ORF">SASPL_147743</name>
</gene>
<reference evidence="3" key="1">
    <citation type="submission" date="2018-01" db="EMBL/GenBank/DDBJ databases">
        <authorList>
            <person name="Mao J.F."/>
        </authorList>
    </citation>
    <scope>NUCLEOTIDE SEQUENCE</scope>
    <source>
        <strain evidence="3">Huo1</strain>
        <tissue evidence="3">Leaf</tissue>
    </source>
</reference>
<evidence type="ECO:0000256" key="1">
    <source>
        <dbReference type="SAM" id="SignalP"/>
    </source>
</evidence>
<feature type="chain" id="PRO_5036483056" description="Bifunctional inhibitor/plant lipid transfer protein/seed storage helical domain-containing protein" evidence="1">
    <location>
        <begin position="25"/>
        <end position="161"/>
    </location>
</feature>
<dbReference type="InterPro" id="IPR016140">
    <property type="entry name" value="Bifunc_inhib/LTP/seed_store"/>
</dbReference>
<dbReference type="Pfam" id="PF14368">
    <property type="entry name" value="LTP_2"/>
    <property type="match status" value="1"/>
</dbReference>
<keyword evidence="1" id="KW-0732">Signal</keyword>
<dbReference type="CDD" id="cd00010">
    <property type="entry name" value="AAI_LTSS"/>
    <property type="match status" value="1"/>
</dbReference>
<dbReference type="Gene3D" id="3.40.50.300">
    <property type="entry name" value="P-loop containing nucleotide triphosphate hydrolases"/>
    <property type="match status" value="1"/>
</dbReference>
<dbReference type="InterPro" id="IPR001806">
    <property type="entry name" value="Small_GTPase"/>
</dbReference>
<dbReference type="GO" id="GO:0003924">
    <property type="term" value="F:GTPase activity"/>
    <property type="evidence" value="ECO:0007669"/>
    <property type="project" value="InterPro"/>
</dbReference>
<keyword evidence="4" id="KW-1185">Reference proteome</keyword>
<dbReference type="InterPro" id="IPR050209">
    <property type="entry name" value="Rab_GTPases_membrane_traffic"/>
</dbReference>
<dbReference type="InterPro" id="IPR036312">
    <property type="entry name" value="Bifun_inhib/LTP/seed_sf"/>
</dbReference>
<dbReference type="Proteomes" id="UP000298416">
    <property type="component" value="Unassembled WGS sequence"/>
</dbReference>
<accession>A0A8X8WF23</accession>
<dbReference type="AlphaFoldDB" id="A0A8X8WF23"/>
<dbReference type="SUPFAM" id="SSF52540">
    <property type="entry name" value="P-loop containing nucleoside triphosphate hydrolases"/>
    <property type="match status" value="1"/>
</dbReference>
<feature type="domain" description="Bifunctional inhibitor/plant lipid transfer protein/seed storage helical" evidence="2">
    <location>
        <begin position="34"/>
        <end position="105"/>
    </location>
</feature>
<dbReference type="Gene3D" id="1.10.110.10">
    <property type="entry name" value="Plant lipid-transfer and hydrophobic proteins"/>
    <property type="match status" value="1"/>
</dbReference>
<sequence length="161" mass="17171">MEASTKALCLLGLLLLSLSISTNGAGECPRSTPDNEAMKLGPCASAAQDANAAVPSSCCAQVKKLGQNPKCLCAVMLSNMAKMAGINLEIAIGIPKRCNLADRPIGYKCGGKTLKAQIWDTAGQERYRAITSAYYRGAVGALVVYDLTKRLSFDNVQRWLR</sequence>
<evidence type="ECO:0000259" key="2">
    <source>
        <dbReference type="Pfam" id="PF14368"/>
    </source>
</evidence>
<dbReference type="PROSITE" id="PS51419">
    <property type="entry name" value="RAB"/>
    <property type="match status" value="1"/>
</dbReference>
<comment type="caution">
    <text evidence="3">The sequence shown here is derived from an EMBL/GenBank/DDBJ whole genome shotgun (WGS) entry which is preliminary data.</text>
</comment>
<dbReference type="EMBL" id="PNBA02000018">
    <property type="protein sequence ID" value="KAG6393501.1"/>
    <property type="molecule type" value="Genomic_DNA"/>
</dbReference>
<dbReference type="FunFam" id="3.40.50.300:FF:001447">
    <property type="entry name" value="Ras-related protein Rab-1B"/>
    <property type="match status" value="1"/>
</dbReference>
<organism evidence="3">
    <name type="scientific">Salvia splendens</name>
    <name type="common">Scarlet sage</name>
    <dbReference type="NCBI Taxonomy" id="180675"/>
    <lineage>
        <taxon>Eukaryota</taxon>
        <taxon>Viridiplantae</taxon>
        <taxon>Streptophyta</taxon>
        <taxon>Embryophyta</taxon>
        <taxon>Tracheophyta</taxon>
        <taxon>Spermatophyta</taxon>
        <taxon>Magnoliopsida</taxon>
        <taxon>eudicotyledons</taxon>
        <taxon>Gunneridae</taxon>
        <taxon>Pentapetalae</taxon>
        <taxon>asterids</taxon>
        <taxon>lamiids</taxon>
        <taxon>Lamiales</taxon>
        <taxon>Lamiaceae</taxon>
        <taxon>Nepetoideae</taxon>
        <taxon>Mentheae</taxon>
        <taxon>Salviinae</taxon>
        <taxon>Salvia</taxon>
        <taxon>Salvia subgen. Calosphace</taxon>
        <taxon>core Calosphace</taxon>
    </lineage>
</organism>
<dbReference type="Pfam" id="PF00071">
    <property type="entry name" value="Ras"/>
    <property type="match status" value="1"/>
</dbReference>
<name>A0A8X8WF23_SALSN</name>
<reference evidence="3" key="2">
    <citation type="submission" date="2020-08" db="EMBL/GenBank/DDBJ databases">
        <title>Plant Genome Project.</title>
        <authorList>
            <person name="Zhang R.-G."/>
        </authorList>
    </citation>
    <scope>NUCLEOTIDE SEQUENCE</scope>
    <source>
        <strain evidence="3">Huo1</strain>
        <tissue evidence="3">Leaf</tissue>
    </source>
</reference>
<dbReference type="PANTHER" id="PTHR47979">
    <property type="entry name" value="DRAB11-RELATED"/>
    <property type="match status" value="1"/>
</dbReference>
<dbReference type="GO" id="GO:0005525">
    <property type="term" value="F:GTP binding"/>
    <property type="evidence" value="ECO:0007669"/>
    <property type="project" value="InterPro"/>
</dbReference>
<feature type="signal peptide" evidence="1">
    <location>
        <begin position="1"/>
        <end position="24"/>
    </location>
</feature>
<dbReference type="SMART" id="SM00175">
    <property type="entry name" value="RAB"/>
    <property type="match status" value="1"/>
</dbReference>